<evidence type="ECO:0000313" key="12">
    <source>
        <dbReference type="Proteomes" id="UP001347796"/>
    </source>
</evidence>
<dbReference type="PROSITE" id="PS50207">
    <property type="entry name" value="CASPASE_P10"/>
    <property type="match status" value="1"/>
</dbReference>
<dbReference type="PANTHER" id="PTHR10454:SF232">
    <property type="entry name" value="AT03047P-RELATED"/>
    <property type="match status" value="1"/>
</dbReference>
<feature type="region of interest" description="Disordered" evidence="8">
    <location>
        <begin position="1"/>
        <end position="43"/>
    </location>
</feature>
<dbReference type="InterPro" id="IPR011600">
    <property type="entry name" value="Pept_C14_caspase"/>
</dbReference>
<comment type="caution">
    <text evidence="11">The sequence shown here is derived from an EMBL/GenBank/DDBJ whole genome shotgun (WGS) entry which is preliminary data.</text>
</comment>
<dbReference type="EMBL" id="JAZGQO010000014">
    <property type="protein sequence ID" value="KAK6171524.1"/>
    <property type="molecule type" value="Genomic_DNA"/>
</dbReference>
<keyword evidence="12" id="KW-1185">Reference proteome</keyword>
<dbReference type="Proteomes" id="UP001347796">
    <property type="component" value="Unassembled WGS sequence"/>
</dbReference>
<sequence length="299" mass="33444">MSGEGDAFDARPVSTNDDSTDAKGLSSRPSGGRAAPAHNEEPMQLEENFYTEEYNMGHPKRGKAIIINNKYFESHTRMGIRTGTDKDKNALDTRFNELGFKVVIYSDLPRAEMETVLKKAASENHGDSDCFMCAILSHGEEGTIYGTDGPIEIKTLLAPFKGDKCRSLAGKPKIFFIQACRGTGLDGGVERTDALPEVREIKIQRIPTEADFLIAYSVVPGYFSWRNSAQGSWFVQAISEVFKKYGTQLDLMTLMTRVNKKVAYDFESNASQEFMNRKKQIPCITSMLTKDVYFRPKPL</sequence>
<keyword evidence="5" id="KW-0788">Thiol protease</keyword>
<protein>
    <recommendedName>
        <fullName evidence="13">Caspase-3</fullName>
    </recommendedName>
</protein>
<dbReference type="GO" id="GO:0043525">
    <property type="term" value="P:positive regulation of neuron apoptotic process"/>
    <property type="evidence" value="ECO:0007669"/>
    <property type="project" value="TreeGrafter"/>
</dbReference>
<evidence type="ECO:0008006" key="13">
    <source>
        <dbReference type="Google" id="ProtNLM"/>
    </source>
</evidence>
<evidence type="ECO:0000256" key="8">
    <source>
        <dbReference type="SAM" id="MobiDB-lite"/>
    </source>
</evidence>
<name>A0AAN8PA21_PATCE</name>
<evidence type="ECO:0000256" key="2">
    <source>
        <dbReference type="ARBA" id="ARBA00022670"/>
    </source>
</evidence>
<dbReference type="GO" id="GO:0004197">
    <property type="term" value="F:cysteine-type endopeptidase activity"/>
    <property type="evidence" value="ECO:0007669"/>
    <property type="project" value="InterPro"/>
</dbReference>
<dbReference type="SMART" id="SM00115">
    <property type="entry name" value="CASc"/>
    <property type="match status" value="1"/>
</dbReference>
<organism evidence="11 12">
    <name type="scientific">Patella caerulea</name>
    <name type="common">Rayed Mediterranean limpet</name>
    <dbReference type="NCBI Taxonomy" id="87958"/>
    <lineage>
        <taxon>Eukaryota</taxon>
        <taxon>Metazoa</taxon>
        <taxon>Spiralia</taxon>
        <taxon>Lophotrochozoa</taxon>
        <taxon>Mollusca</taxon>
        <taxon>Gastropoda</taxon>
        <taxon>Patellogastropoda</taxon>
        <taxon>Patelloidea</taxon>
        <taxon>Patellidae</taxon>
        <taxon>Patella</taxon>
    </lineage>
</organism>
<evidence type="ECO:0000256" key="1">
    <source>
        <dbReference type="ARBA" id="ARBA00010134"/>
    </source>
</evidence>
<dbReference type="InterPro" id="IPR016129">
    <property type="entry name" value="Caspase_his_AS"/>
</dbReference>
<dbReference type="InterPro" id="IPR002398">
    <property type="entry name" value="Pept_C14"/>
</dbReference>
<gene>
    <name evidence="11" type="ORF">SNE40_019697</name>
</gene>
<keyword evidence="6" id="KW-0865">Zymogen</keyword>
<evidence type="ECO:0000256" key="4">
    <source>
        <dbReference type="ARBA" id="ARBA00022801"/>
    </source>
</evidence>
<dbReference type="PROSITE" id="PS01121">
    <property type="entry name" value="CASPASE_HIS"/>
    <property type="match status" value="1"/>
</dbReference>
<dbReference type="GO" id="GO:0006508">
    <property type="term" value="P:proteolysis"/>
    <property type="evidence" value="ECO:0007669"/>
    <property type="project" value="UniProtKB-KW"/>
</dbReference>
<feature type="domain" description="Caspase family p10" evidence="9">
    <location>
        <begin position="202"/>
        <end position="296"/>
    </location>
</feature>
<feature type="domain" description="Caspase family p20" evidence="10">
    <location>
        <begin position="60"/>
        <end position="184"/>
    </location>
</feature>
<proteinExistence type="inferred from homology"/>
<dbReference type="PANTHER" id="PTHR10454">
    <property type="entry name" value="CASPASE"/>
    <property type="match status" value="1"/>
</dbReference>
<evidence type="ECO:0000313" key="11">
    <source>
        <dbReference type="EMBL" id="KAK6171524.1"/>
    </source>
</evidence>
<dbReference type="SUPFAM" id="SSF52129">
    <property type="entry name" value="Caspase-like"/>
    <property type="match status" value="1"/>
</dbReference>
<comment type="similarity">
    <text evidence="1 7">Belongs to the peptidase C14A family.</text>
</comment>
<dbReference type="InterPro" id="IPR001309">
    <property type="entry name" value="Pept_C14_p20"/>
</dbReference>
<dbReference type="GO" id="GO:0005737">
    <property type="term" value="C:cytoplasm"/>
    <property type="evidence" value="ECO:0007669"/>
    <property type="project" value="TreeGrafter"/>
</dbReference>
<dbReference type="InterPro" id="IPR029030">
    <property type="entry name" value="Caspase-like_dom_sf"/>
</dbReference>
<dbReference type="AlphaFoldDB" id="A0AAN8PA21"/>
<dbReference type="GO" id="GO:0006915">
    <property type="term" value="P:apoptotic process"/>
    <property type="evidence" value="ECO:0007669"/>
    <property type="project" value="UniProtKB-KW"/>
</dbReference>
<evidence type="ECO:0000256" key="6">
    <source>
        <dbReference type="ARBA" id="ARBA00023145"/>
    </source>
</evidence>
<evidence type="ECO:0000256" key="7">
    <source>
        <dbReference type="RuleBase" id="RU003971"/>
    </source>
</evidence>
<dbReference type="PROSITE" id="PS50208">
    <property type="entry name" value="CASPASE_P20"/>
    <property type="match status" value="1"/>
</dbReference>
<dbReference type="FunFam" id="3.40.50.1460:FF:000001">
    <property type="entry name" value="Caspase-3 preproprotein"/>
    <property type="match status" value="1"/>
</dbReference>
<dbReference type="PROSITE" id="PS01122">
    <property type="entry name" value="CASPASE_CYS"/>
    <property type="match status" value="1"/>
</dbReference>
<dbReference type="Pfam" id="PF00656">
    <property type="entry name" value="Peptidase_C14"/>
    <property type="match status" value="1"/>
</dbReference>
<dbReference type="CDD" id="cd00032">
    <property type="entry name" value="CASc"/>
    <property type="match status" value="1"/>
</dbReference>
<evidence type="ECO:0000256" key="3">
    <source>
        <dbReference type="ARBA" id="ARBA00022703"/>
    </source>
</evidence>
<evidence type="ECO:0000259" key="10">
    <source>
        <dbReference type="PROSITE" id="PS50208"/>
    </source>
</evidence>
<keyword evidence="2" id="KW-0645">Protease</keyword>
<evidence type="ECO:0000259" key="9">
    <source>
        <dbReference type="PROSITE" id="PS50207"/>
    </source>
</evidence>
<dbReference type="PRINTS" id="PR00376">
    <property type="entry name" value="IL1BCENZYME"/>
</dbReference>
<evidence type="ECO:0000256" key="5">
    <source>
        <dbReference type="ARBA" id="ARBA00022807"/>
    </source>
</evidence>
<accession>A0AAN8PA21</accession>
<dbReference type="InterPro" id="IPR002138">
    <property type="entry name" value="Pept_C14_p10"/>
</dbReference>
<dbReference type="InterPro" id="IPR033139">
    <property type="entry name" value="Caspase_cys_AS"/>
</dbReference>
<keyword evidence="3" id="KW-0053">Apoptosis</keyword>
<reference evidence="11 12" key="1">
    <citation type="submission" date="2024-01" db="EMBL/GenBank/DDBJ databases">
        <title>The genome of the rayed Mediterranean limpet Patella caerulea (Linnaeus, 1758).</title>
        <authorList>
            <person name="Anh-Thu Weber A."/>
            <person name="Halstead-Nussloch G."/>
        </authorList>
    </citation>
    <scope>NUCLEOTIDE SEQUENCE [LARGE SCALE GENOMIC DNA]</scope>
    <source>
        <strain evidence="11">AATW-2023a</strain>
        <tissue evidence="11">Whole specimen</tissue>
    </source>
</reference>
<dbReference type="InterPro" id="IPR015917">
    <property type="entry name" value="Pept_C14A"/>
</dbReference>
<dbReference type="Gene3D" id="3.40.50.1460">
    <property type="match status" value="1"/>
</dbReference>
<keyword evidence="4" id="KW-0378">Hydrolase</keyword>